<keyword evidence="8" id="KW-1185">Reference proteome</keyword>
<evidence type="ECO:0000256" key="4">
    <source>
        <dbReference type="ARBA" id="ARBA00023136"/>
    </source>
</evidence>
<keyword evidence="2" id="KW-0997">Cell inner membrane</keyword>
<dbReference type="PANTHER" id="PTHR34990">
    <property type="entry name" value="UDP-2,3-DIACYLGLUCOSAMINE HYDROLASE-RELATED"/>
    <property type="match status" value="1"/>
</dbReference>
<accession>A0ABR4TJW5</accession>
<evidence type="ECO:0000313" key="7">
    <source>
        <dbReference type="EMBL" id="KEO53305.1"/>
    </source>
</evidence>
<keyword evidence="3" id="KW-0479">Metal-binding</keyword>
<evidence type="ECO:0000313" key="8">
    <source>
        <dbReference type="Proteomes" id="UP000027463"/>
    </source>
</evidence>
<sequence>MTAMTLQPHYRTVWISDVHLGTRGCQADLLLDFLNEVTADTYYLVGDIIDGWRLKKSWYWPESHHAVITTIMEKAKNGAKVIFVPGNHDEFAREFVDMTFGHVEVKMNDIHETADGKKLLIIHGDEFDGVVKYAKWLAYLGDTAYNLAIVLNRYYNGIRRKLGYGYWSLSAYLKNRVKNAVQFVCNFENAVAHEAAKRKVDGVVCGHIHHAEKRMIGDVLYCNDGDWVESCTALTEDQNGKLELLYWAEMRQMAMTHSQPGRDAASAPSLGLGKLMSLFRVVGDNNRAANASSKKNSGTPIGKTA</sequence>
<evidence type="ECO:0000259" key="6">
    <source>
        <dbReference type="Pfam" id="PF00149"/>
    </source>
</evidence>
<proteinExistence type="predicted"/>
<protein>
    <submittedName>
        <fullName evidence="7">Ser/threonine protein phosphatase</fullName>
    </submittedName>
</protein>
<dbReference type="Proteomes" id="UP000027463">
    <property type="component" value="Unassembled WGS sequence"/>
</dbReference>
<dbReference type="InterPro" id="IPR029052">
    <property type="entry name" value="Metallo-depent_PP-like"/>
</dbReference>
<dbReference type="PANTHER" id="PTHR34990:SF2">
    <property type="entry name" value="BLL8164 PROTEIN"/>
    <property type="match status" value="1"/>
</dbReference>
<reference evidence="7 8" key="1">
    <citation type="submission" date="2013-07" db="EMBL/GenBank/DDBJ databases">
        <title>Thalassospira permensis NBRC 106175 Genome Sequencing.</title>
        <authorList>
            <person name="Lai Q."/>
            <person name="Shao Z."/>
        </authorList>
    </citation>
    <scope>NUCLEOTIDE SEQUENCE [LARGE SCALE GENOMIC DNA]</scope>
    <source>
        <strain evidence="7 8">NBRC 106175</strain>
    </source>
</reference>
<dbReference type="InterPro" id="IPR004843">
    <property type="entry name" value="Calcineurin-like_PHP"/>
</dbReference>
<evidence type="ECO:0000256" key="5">
    <source>
        <dbReference type="ARBA" id="ARBA00023211"/>
    </source>
</evidence>
<evidence type="ECO:0000256" key="2">
    <source>
        <dbReference type="ARBA" id="ARBA00022519"/>
    </source>
</evidence>
<dbReference type="CDD" id="cd07398">
    <property type="entry name" value="MPP_YbbF-LpxH"/>
    <property type="match status" value="1"/>
</dbReference>
<evidence type="ECO:0000256" key="1">
    <source>
        <dbReference type="ARBA" id="ARBA00022475"/>
    </source>
</evidence>
<keyword evidence="4" id="KW-0472">Membrane</keyword>
<comment type="caution">
    <text evidence="7">The sequence shown here is derived from an EMBL/GenBank/DDBJ whole genome shotgun (WGS) entry which is preliminary data.</text>
</comment>
<dbReference type="Gene3D" id="3.60.21.10">
    <property type="match status" value="1"/>
</dbReference>
<organism evidence="7 8">
    <name type="scientific">Thalassospira permensis NBRC 106175</name>
    <dbReference type="NCBI Taxonomy" id="1353532"/>
    <lineage>
        <taxon>Bacteria</taxon>
        <taxon>Pseudomonadati</taxon>
        <taxon>Pseudomonadota</taxon>
        <taxon>Alphaproteobacteria</taxon>
        <taxon>Rhodospirillales</taxon>
        <taxon>Thalassospiraceae</taxon>
        <taxon>Thalassospira</taxon>
    </lineage>
</organism>
<dbReference type="InterPro" id="IPR043461">
    <property type="entry name" value="LpxH-like"/>
</dbReference>
<dbReference type="Pfam" id="PF00149">
    <property type="entry name" value="Metallophos"/>
    <property type="match status" value="1"/>
</dbReference>
<name>A0ABR4TJW5_9PROT</name>
<evidence type="ECO:0000256" key="3">
    <source>
        <dbReference type="ARBA" id="ARBA00022723"/>
    </source>
</evidence>
<gene>
    <name evidence="7" type="ORF">SMB34_21505</name>
</gene>
<dbReference type="SUPFAM" id="SSF56300">
    <property type="entry name" value="Metallo-dependent phosphatases"/>
    <property type="match status" value="1"/>
</dbReference>
<feature type="domain" description="Calcineurin-like phosphoesterase" evidence="6">
    <location>
        <begin position="11"/>
        <end position="210"/>
    </location>
</feature>
<dbReference type="EMBL" id="AUNC01000042">
    <property type="protein sequence ID" value="KEO53305.1"/>
    <property type="molecule type" value="Genomic_DNA"/>
</dbReference>
<dbReference type="RefSeq" id="WP_037991736.1">
    <property type="nucleotide sequence ID" value="NZ_AUNC01000042.1"/>
</dbReference>
<keyword evidence="5" id="KW-0464">Manganese</keyword>
<keyword evidence="1" id="KW-1003">Cell membrane</keyword>